<protein>
    <submittedName>
        <fullName evidence="3">Chaperone modulator CbpM</fullName>
    </submittedName>
</protein>
<dbReference type="Proteomes" id="UP000546584">
    <property type="component" value="Unassembled WGS sequence"/>
</dbReference>
<evidence type="ECO:0000313" key="5">
    <source>
        <dbReference type="Proteomes" id="UP001224477"/>
    </source>
</evidence>
<dbReference type="Pfam" id="PF13591">
    <property type="entry name" value="MerR_2"/>
    <property type="match status" value="1"/>
</dbReference>
<accession>A0A1H2G842</accession>
<proteinExistence type="predicted"/>
<dbReference type="EMBL" id="JAVGXC010000007">
    <property type="protein sequence ID" value="MDR0189211.1"/>
    <property type="molecule type" value="Genomic_DNA"/>
</dbReference>
<dbReference type="EMBL" id="JACAQR010000012">
    <property type="protein sequence ID" value="NWD42344.1"/>
    <property type="molecule type" value="Genomic_DNA"/>
</dbReference>
<evidence type="ECO:0000313" key="2">
    <source>
        <dbReference type="EMBL" id="MDR0189211.1"/>
    </source>
</evidence>
<evidence type="ECO:0000256" key="1">
    <source>
        <dbReference type="SAM" id="Coils"/>
    </source>
</evidence>
<organism evidence="3 4">
    <name type="scientific">Pseudomonas yamanorum</name>
    <dbReference type="NCBI Taxonomy" id="515393"/>
    <lineage>
        <taxon>Bacteria</taxon>
        <taxon>Pseudomonadati</taxon>
        <taxon>Pseudomonadota</taxon>
        <taxon>Gammaproteobacteria</taxon>
        <taxon>Pseudomonadales</taxon>
        <taxon>Pseudomonadaceae</taxon>
        <taxon>Pseudomonas</taxon>
    </lineage>
</organism>
<sequence>MSSPRLVQVNMAEFCEATDLSVAYVIEIVEHGIVEPVGTSPESWRFTDYELALAKRASALQKDLELEWEGVALALDLLEEVQQLRAENQMLKQRLGRLVQTP</sequence>
<name>A0A143GPI7_9PSED</name>
<reference evidence="2 5" key="2">
    <citation type="journal article" date="2023" name="Microbiol. Resour. Announc.">
        <title>Whole-genome sequence of Pseudomonas yamanorum OLsAu1 isolated from the edible ectomycorrhizal mushroom Lactarius sp. section Deliciosi.</title>
        <authorList>
            <person name="Ramirez-Mendoza R."/>
            <person name="Angeles-Argaiz R.E."/>
            <person name="Hernandez-Oaxaca D."/>
            <person name="Aguirre-Beltran L."/>
            <person name="Almaraz-Suarez J."/>
            <person name="Perez-Moreno J."/>
        </authorList>
    </citation>
    <scope>NUCLEOTIDE SEQUENCE [LARGE SCALE GENOMIC DNA]</scope>
    <source>
        <strain evidence="2 5">OLsAu1</strain>
    </source>
</reference>
<keyword evidence="5" id="KW-1185">Reference proteome</keyword>
<dbReference type="Gene3D" id="1.10.1660.10">
    <property type="match status" value="1"/>
</dbReference>
<dbReference type="RefSeq" id="WP_003217397.1">
    <property type="nucleotide sequence ID" value="NZ_CP012400.2"/>
</dbReference>
<reference evidence="3 4" key="1">
    <citation type="submission" date="2020-04" db="EMBL/GenBank/DDBJ databases">
        <title>Molecular characterization of pseudomonads from Agaricus bisporus reveal novel blotch 2 pathogens in Western Europe.</title>
        <authorList>
            <person name="Taparia T."/>
            <person name="Krijger M."/>
            <person name="Haynes E."/>
            <person name="Elpinstone J.G."/>
            <person name="Noble R."/>
            <person name="Van Der Wolf J."/>
        </authorList>
    </citation>
    <scope>NUCLEOTIDE SEQUENCE [LARGE SCALE GENOMIC DNA]</scope>
    <source>
        <strain evidence="3 4">IPO3753</strain>
    </source>
</reference>
<dbReference type="AlphaFoldDB" id="A0A143GPI7"/>
<feature type="coiled-coil region" evidence="1">
    <location>
        <begin position="74"/>
        <end position="101"/>
    </location>
</feature>
<dbReference type="Proteomes" id="UP001224477">
    <property type="component" value="Unassembled WGS sequence"/>
</dbReference>
<dbReference type="GeneID" id="93513256"/>
<evidence type="ECO:0000313" key="3">
    <source>
        <dbReference type="EMBL" id="NWD42344.1"/>
    </source>
</evidence>
<keyword evidence="1" id="KW-0175">Coiled coil</keyword>
<accession>A0A143GPI7</accession>
<gene>
    <name evidence="3" type="ORF">HX826_10745</name>
    <name evidence="2" type="ORF">RCO22_09700</name>
</gene>
<dbReference type="KEGG" id="pym:AK972_5342"/>
<evidence type="ECO:0000313" key="4">
    <source>
        <dbReference type="Proteomes" id="UP000546584"/>
    </source>
</evidence>
<comment type="caution">
    <text evidence="3">The sequence shown here is derived from an EMBL/GenBank/DDBJ whole genome shotgun (WGS) entry which is preliminary data.</text>
</comment>
<dbReference type="OrthoDB" id="5567704at2"/>